<keyword evidence="2" id="KW-1185">Reference proteome</keyword>
<dbReference type="EMBL" id="BMEX01000005">
    <property type="protein sequence ID" value="GGA45263.1"/>
    <property type="molecule type" value="Genomic_DNA"/>
</dbReference>
<proteinExistence type="predicted"/>
<dbReference type="SUPFAM" id="SSF55961">
    <property type="entry name" value="Bet v1-like"/>
    <property type="match status" value="1"/>
</dbReference>
<dbReference type="Proteomes" id="UP000617979">
    <property type="component" value="Unassembled WGS sequence"/>
</dbReference>
<dbReference type="RefSeq" id="WP_188432108.1">
    <property type="nucleotide sequence ID" value="NZ_BMEX01000005.1"/>
</dbReference>
<dbReference type="InterPro" id="IPR023393">
    <property type="entry name" value="START-like_dom_sf"/>
</dbReference>
<name>A0ABQ1GK75_9BACL</name>
<gene>
    <name evidence="1" type="ORF">GCM10007416_17970</name>
</gene>
<organism evidence="1 2">
    <name type="scientific">Kroppenstedtia guangzhouensis</name>
    <dbReference type="NCBI Taxonomy" id="1274356"/>
    <lineage>
        <taxon>Bacteria</taxon>
        <taxon>Bacillati</taxon>
        <taxon>Bacillota</taxon>
        <taxon>Bacilli</taxon>
        <taxon>Bacillales</taxon>
        <taxon>Thermoactinomycetaceae</taxon>
        <taxon>Kroppenstedtia</taxon>
    </lineage>
</organism>
<protein>
    <recommendedName>
        <fullName evidence="3">Polyketide cyclase / dehydrase and lipid transport</fullName>
    </recommendedName>
</protein>
<sequence length="151" mass="17607">MHLSMETCIQTTQAHLFDCLETEGQLKKWVPRLIRITYKEMPKTGDWKGASFILHFRGGKKEQEVHGEVVAYRKPELLGIRLFFAHTILDVFFNIQQEEEGQLQITCDCEISVGEKGNRLKARLDAWQIRRAFSAYLRHLKNRAENYPLSA</sequence>
<evidence type="ECO:0008006" key="3">
    <source>
        <dbReference type="Google" id="ProtNLM"/>
    </source>
</evidence>
<reference evidence="2" key="1">
    <citation type="journal article" date="2019" name="Int. J. Syst. Evol. Microbiol.">
        <title>The Global Catalogue of Microorganisms (GCM) 10K type strain sequencing project: providing services to taxonomists for standard genome sequencing and annotation.</title>
        <authorList>
            <consortium name="The Broad Institute Genomics Platform"/>
            <consortium name="The Broad Institute Genome Sequencing Center for Infectious Disease"/>
            <person name="Wu L."/>
            <person name="Ma J."/>
        </authorList>
    </citation>
    <scope>NUCLEOTIDE SEQUENCE [LARGE SCALE GENOMIC DNA]</scope>
    <source>
        <strain evidence="2">CGMCC 1.12404</strain>
    </source>
</reference>
<dbReference type="Gene3D" id="3.30.530.20">
    <property type="match status" value="1"/>
</dbReference>
<accession>A0ABQ1GK75</accession>
<comment type="caution">
    <text evidence="1">The sequence shown here is derived from an EMBL/GenBank/DDBJ whole genome shotgun (WGS) entry which is preliminary data.</text>
</comment>
<evidence type="ECO:0000313" key="1">
    <source>
        <dbReference type="EMBL" id="GGA45263.1"/>
    </source>
</evidence>
<evidence type="ECO:0000313" key="2">
    <source>
        <dbReference type="Proteomes" id="UP000617979"/>
    </source>
</evidence>